<dbReference type="PANTHER" id="PTHR40392:SF1">
    <property type="entry name" value="2-PHOSPHO-L-LACTATE GUANYLYLTRANSFERASE"/>
    <property type="match status" value="1"/>
</dbReference>
<evidence type="ECO:0000256" key="5">
    <source>
        <dbReference type="SAM" id="MobiDB-lite"/>
    </source>
</evidence>
<dbReference type="Gene3D" id="3.90.550.10">
    <property type="entry name" value="Spore Coat Polysaccharide Biosynthesis Protein SpsA, Chain A"/>
    <property type="match status" value="1"/>
</dbReference>
<feature type="compositionally biased region" description="Basic and acidic residues" evidence="5">
    <location>
        <begin position="1"/>
        <end position="10"/>
    </location>
</feature>
<gene>
    <name evidence="6" type="ORF">UO65_2217</name>
</gene>
<protein>
    <submittedName>
        <fullName evidence="6">2-phospho-L-lactate guanylyltransferase</fullName>
        <ecNumber evidence="6">2.7.7.68</ecNumber>
    </submittedName>
</protein>
<evidence type="ECO:0000313" key="6">
    <source>
        <dbReference type="EMBL" id="EWC62470.1"/>
    </source>
</evidence>
<keyword evidence="2 6" id="KW-0548">Nucleotidyltransferase</keyword>
<dbReference type="Proteomes" id="UP000019277">
    <property type="component" value="Unassembled WGS sequence"/>
</dbReference>
<keyword evidence="3" id="KW-0547">Nucleotide-binding</keyword>
<name>W7INK2_9PSEU</name>
<dbReference type="EC" id="2.7.7.68" evidence="6"/>
<comment type="caution">
    <text evidence="6">The sequence shown here is derived from an EMBL/GenBank/DDBJ whole genome shotgun (WGS) entry which is preliminary data.</text>
</comment>
<dbReference type="PATRIC" id="fig|909613.9.peg.2225"/>
<dbReference type="EMBL" id="AYXG01000078">
    <property type="protein sequence ID" value="EWC62470.1"/>
    <property type="molecule type" value="Genomic_DNA"/>
</dbReference>
<dbReference type="AlphaFoldDB" id="W7INK2"/>
<keyword evidence="7" id="KW-1185">Reference proteome</keyword>
<accession>W7INK2</accession>
<dbReference type="PANTHER" id="PTHR40392">
    <property type="entry name" value="2-PHOSPHO-L-LACTATE GUANYLYLTRANSFERASE"/>
    <property type="match status" value="1"/>
</dbReference>
<dbReference type="GO" id="GO:0005525">
    <property type="term" value="F:GTP binding"/>
    <property type="evidence" value="ECO:0007669"/>
    <property type="project" value="UniProtKB-KW"/>
</dbReference>
<dbReference type="SUPFAM" id="SSF53448">
    <property type="entry name" value="Nucleotide-diphospho-sugar transferases"/>
    <property type="match status" value="1"/>
</dbReference>
<evidence type="ECO:0000313" key="7">
    <source>
        <dbReference type="Proteomes" id="UP000019277"/>
    </source>
</evidence>
<evidence type="ECO:0000256" key="3">
    <source>
        <dbReference type="ARBA" id="ARBA00022741"/>
    </source>
</evidence>
<dbReference type="NCBIfam" id="TIGR03552">
    <property type="entry name" value="F420_cofC"/>
    <property type="match status" value="1"/>
</dbReference>
<dbReference type="InterPro" id="IPR029044">
    <property type="entry name" value="Nucleotide-diphossugar_trans"/>
</dbReference>
<dbReference type="eggNOG" id="COG1920">
    <property type="taxonomic scope" value="Bacteria"/>
</dbReference>
<dbReference type="GO" id="GO:0043814">
    <property type="term" value="F:phospholactate guanylyltransferase activity"/>
    <property type="evidence" value="ECO:0007669"/>
    <property type="project" value="UniProtKB-EC"/>
</dbReference>
<feature type="region of interest" description="Disordered" evidence="5">
    <location>
        <begin position="1"/>
        <end position="21"/>
    </location>
</feature>
<evidence type="ECO:0000256" key="4">
    <source>
        <dbReference type="ARBA" id="ARBA00023134"/>
    </source>
</evidence>
<keyword evidence="4" id="KW-0342">GTP-binding</keyword>
<dbReference type="STRING" id="909613.UO65_2217"/>
<dbReference type="InterPro" id="IPR002835">
    <property type="entry name" value="CofC"/>
</dbReference>
<proteinExistence type="predicted"/>
<reference evidence="6 7" key="1">
    <citation type="journal article" date="2014" name="Genome Announc.">
        <title>Draft Genome Sequence of the Antitrypanosomally Active Sponge-Associated Bacterium Actinokineospora sp. Strain EG49.</title>
        <authorList>
            <person name="Harjes J."/>
            <person name="Ryu T."/>
            <person name="Abdelmohsen U.R."/>
            <person name="Moitinho-Silva L."/>
            <person name="Horn H."/>
            <person name="Ravasi T."/>
            <person name="Hentschel U."/>
        </authorList>
    </citation>
    <scope>NUCLEOTIDE SEQUENCE [LARGE SCALE GENOMIC DNA]</scope>
    <source>
        <strain evidence="6 7">EG49</strain>
    </source>
</reference>
<evidence type="ECO:0000256" key="2">
    <source>
        <dbReference type="ARBA" id="ARBA00022695"/>
    </source>
</evidence>
<sequence>MPVKHLDRAKSRLRGAAPGGAAGHRDLVLAVVRDTVAAAVAAVRAVLVVCEDARVVEALRGSGAECVDQPGLPGLNAALAFGADRLRARDPASVVGALQADLPALVPAQLRAAVAEAAGRRAFTPDRPGTGTVLLLSAAGGGLDPRFGPGSAAAHGADAIAVGLGSAALRCDVDTAADLAVAAALGLGAHTARRVRAAGRVG</sequence>
<keyword evidence="1 6" id="KW-0808">Transferase</keyword>
<evidence type="ECO:0000256" key="1">
    <source>
        <dbReference type="ARBA" id="ARBA00022679"/>
    </source>
</evidence>
<organism evidence="6 7">
    <name type="scientific">Actinokineospora spheciospongiae</name>
    <dbReference type="NCBI Taxonomy" id="909613"/>
    <lineage>
        <taxon>Bacteria</taxon>
        <taxon>Bacillati</taxon>
        <taxon>Actinomycetota</taxon>
        <taxon>Actinomycetes</taxon>
        <taxon>Pseudonocardiales</taxon>
        <taxon>Pseudonocardiaceae</taxon>
        <taxon>Actinokineospora</taxon>
    </lineage>
</organism>